<name>A0ABN6Y4C1_9MICO</name>
<sequence length="105" mass="11389">MTKKSVDVLTIGEVAKRSGASVPTIRFYEGKGLVYSTRTVGGTRMFPRHTLRRVSMVRLGVQFGIPLSDIATIFAELPTDRPPRATTGSASPTPGTPTWRAGSRR</sequence>
<dbReference type="Pfam" id="PF13411">
    <property type="entry name" value="MerR_1"/>
    <property type="match status" value="1"/>
</dbReference>
<evidence type="ECO:0000313" key="5">
    <source>
        <dbReference type="Proteomes" id="UP001321486"/>
    </source>
</evidence>
<keyword evidence="5" id="KW-1185">Reference proteome</keyword>
<gene>
    <name evidence="4" type="ORF">GCM10025867_42890</name>
</gene>
<dbReference type="InterPro" id="IPR047057">
    <property type="entry name" value="MerR_fam"/>
</dbReference>
<dbReference type="EMBL" id="AP027732">
    <property type="protein sequence ID" value="BDZ52048.1"/>
    <property type="molecule type" value="Genomic_DNA"/>
</dbReference>
<evidence type="ECO:0000313" key="4">
    <source>
        <dbReference type="EMBL" id="BDZ52048.1"/>
    </source>
</evidence>
<dbReference type="SUPFAM" id="SSF46955">
    <property type="entry name" value="Putative DNA-binding domain"/>
    <property type="match status" value="1"/>
</dbReference>
<keyword evidence="1" id="KW-0238">DNA-binding</keyword>
<evidence type="ECO:0000256" key="2">
    <source>
        <dbReference type="SAM" id="MobiDB-lite"/>
    </source>
</evidence>
<dbReference type="PROSITE" id="PS50937">
    <property type="entry name" value="HTH_MERR_2"/>
    <property type="match status" value="1"/>
</dbReference>
<dbReference type="Gene3D" id="1.10.1660.10">
    <property type="match status" value="1"/>
</dbReference>
<feature type="region of interest" description="Disordered" evidence="2">
    <location>
        <begin position="78"/>
        <end position="105"/>
    </location>
</feature>
<dbReference type="InterPro" id="IPR000551">
    <property type="entry name" value="MerR-type_HTH_dom"/>
</dbReference>
<feature type="domain" description="HTH merR-type" evidence="3">
    <location>
        <begin position="8"/>
        <end position="76"/>
    </location>
</feature>
<dbReference type="Proteomes" id="UP001321486">
    <property type="component" value="Chromosome"/>
</dbReference>
<protein>
    <recommendedName>
        <fullName evidence="3">HTH merR-type domain-containing protein</fullName>
    </recommendedName>
</protein>
<proteinExistence type="predicted"/>
<dbReference type="RefSeq" id="WP_286344690.1">
    <property type="nucleotide sequence ID" value="NZ_AP027732.1"/>
</dbReference>
<feature type="compositionally biased region" description="Low complexity" evidence="2">
    <location>
        <begin position="85"/>
        <end position="98"/>
    </location>
</feature>
<dbReference type="PANTHER" id="PTHR30204:SF0">
    <property type="entry name" value="REDOX-SENSITIVE TRANSCRIPTIONAL ACTIVATOR SOXR"/>
    <property type="match status" value="1"/>
</dbReference>
<organism evidence="4 5">
    <name type="scientific">Frondihabitans sucicola</name>
    <dbReference type="NCBI Taxonomy" id="1268041"/>
    <lineage>
        <taxon>Bacteria</taxon>
        <taxon>Bacillati</taxon>
        <taxon>Actinomycetota</taxon>
        <taxon>Actinomycetes</taxon>
        <taxon>Micrococcales</taxon>
        <taxon>Microbacteriaceae</taxon>
        <taxon>Frondihabitans</taxon>
    </lineage>
</organism>
<evidence type="ECO:0000259" key="3">
    <source>
        <dbReference type="PROSITE" id="PS50937"/>
    </source>
</evidence>
<reference evidence="5" key="1">
    <citation type="journal article" date="2019" name="Int. J. Syst. Evol. Microbiol.">
        <title>The Global Catalogue of Microorganisms (GCM) 10K type strain sequencing project: providing services to taxonomists for standard genome sequencing and annotation.</title>
        <authorList>
            <consortium name="The Broad Institute Genomics Platform"/>
            <consortium name="The Broad Institute Genome Sequencing Center for Infectious Disease"/>
            <person name="Wu L."/>
            <person name="Ma J."/>
        </authorList>
    </citation>
    <scope>NUCLEOTIDE SEQUENCE [LARGE SCALE GENOMIC DNA]</scope>
    <source>
        <strain evidence="5">NBRC 108728</strain>
    </source>
</reference>
<evidence type="ECO:0000256" key="1">
    <source>
        <dbReference type="ARBA" id="ARBA00023125"/>
    </source>
</evidence>
<dbReference type="InterPro" id="IPR009061">
    <property type="entry name" value="DNA-bd_dom_put_sf"/>
</dbReference>
<dbReference type="PANTHER" id="PTHR30204">
    <property type="entry name" value="REDOX-CYCLING DRUG-SENSING TRANSCRIPTIONAL ACTIVATOR SOXR"/>
    <property type="match status" value="1"/>
</dbReference>
<dbReference type="PRINTS" id="PR00040">
    <property type="entry name" value="HTHMERR"/>
</dbReference>
<accession>A0ABN6Y4C1</accession>
<dbReference type="SMART" id="SM00422">
    <property type="entry name" value="HTH_MERR"/>
    <property type="match status" value="1"/>
</dbReference>